<dbReference type="PROSITE" id="PS50093">
    <property type="entry name" value="PKD"/>
    <property type="match status" value="1"/>
</dbReference>
<feature type="domain" description="PKD" evidence="1">
    <location>
        <begin position="485"/>
        <end position="528"/>
    </location>
</feature>
<reference evidence="4 5" key="1">
    <citation type="submission" date="2018-07" db="EMBL/GenBank/DDBJ databases">
        <title>Genomic Encyclopedia of Type Strains, Phase III (KMG-III): the genomes of soil and plant-associated and newly described type strains.</title>
        <authorList>
            <person name="Whitman W."/>
        </authorList>
    </citation>
    <scope>NUCLEOTIDE SEQUENCE [LARGE SCALE GENOMIC DNA]</scope>
    <source>
        <strain evidence="4 5">CECT 7506</strain>
    </source>
</reference>
<dbReference type="InterPro" id="IPR000601">
    <property type="entry name" value="PKD_dom"/>
</dbReference>
<keyword evidence="5" id="KW-1185">Reference proteome</keyword>
<dbReference type="RefSeq" id="WP_114383757.1">
    <property type="nucleotide sequence ID" value="NZ_QPJD01000022.1"/>
</dbReference>
<dbReference type="Gene3D" id="2.60.40.10">
    <property type="entry name" value="Immunoglobulins"/>
    <property type="match status" value="3"/>
</dbReference>
<feature type="domain" description="Fibronectin type-III" evidence="3">
    <location>
        <begin position="1831"/>
        <end position="1940"/>
    </location>
</feature>
<gene>
    <name evidence="4" type="ORF">DFP97_12298</name>
</gene>
<dbReference type="InterPro" id="IPR003961">
    <property type="entry name" value="FN3_dom"/>
</dbReference>
<evidence type="ECO:0000259" key="2">
    <source>
        <dbReference type="PROSITE" id="PS50835"/>
    </source>
</evidence>
<dbReference type="NCBIfam" id="NF047340">
    <property type="entry name" value="Athe_2463_dom"/>
    <property type="match status" value="1"/>
</dbReference>
<organism evidence="4 5">
    <name type="scientific">Paenibacillus prosopidis</name>
    <dbReference type="NCBI Taxonomy" id="630520"/>
    <lineage>
        <taxon>Bacteria</taxon>
        <taxon>Bacillati</taxon>
        <taxon>Bacillota</taxon>
        <taxon>Bacilli</taxon>
        <taxon>Bacillales</taxon>
        <taxon>Paenibacillaceae</taxon>
        <taxon>Paenibacillus</taxon>
    </lineage>
</organism>
<evidence type="ECO:0000313" key="4">
    <source>
        <dbReference type="EMBL" id="RCW41662.1"/>
    </source>
</evidence>
<evidence type="ECO:0000313" key="5">
    <source>
        <dbReference type="Proteomes" id="UP000252415"/>
    </source>
</evidence>
<name>A0A368VJS0_9BACL</name>
<proteinExistence type="predicted"/>
<dbReference type="Proteomes" id="UP000252415">
    <property type="component" value="Unassembled WGS sequence"/>
</dbReference>
<dbReference type="Pfam" id="PF07705">
    <property type="entry name" value="CARDB"/>
    <property type="match status" value="1"/>
</dbReference>
<dbReference type="EMBL" id="QPJD01000022">
    <property type="protein sequence ID" value="RCW41662.1"/>
    <property type="molecule type" value="Genomic_DNA"/>
</dbReference>
<accession>A0A368VJS0</accession>
<protein>
    <submittedName>
        <fullName evidence="4">CARDB protein</fullName>
    </submittedName>
</protein>
<dbReference type="InterPro" id="IPR022409">
    <property type="entry name" value="PKD/Chitinase_dom"/>
</dbReference>
<evidence type="ECO:0000259" key="3">
    <source>
        <dbReference type="PROSITE" id="PS50853"/>
    </source>
</evidence>
<dbReference type="PROSITE" id="PS50835">
    <property type="entry name" value="IG_LIKE"/>
    <property type="match status" value="1"/>
</dbReference>
<dbReference type="Gene3D" id="2.60.120.560">
    <property type="entry name" value="Exo-inulinase, domain 1"/>
    <property type="match status" value="1"/>
</dbReference>
<dbReference type="Pfam" id="PF00801">
    <property type="entry name" value="PKD"/>
    <property type="match status" value="1"/>
</dbReference>
<dbReference type="SMART" id="SM00089">
    <property type="entry name" value="PKD"/>
    <property type="match status" value="2"/>
</dbReference>
<evidence type="ECO:0000259" key="1">
    <source>
        <dbReference type="PROSITE" id="PS50093"/>
    </source>
</evidence>
<dbReference type="InterPro" id="IPR007110">
    <property type="entry name" value="Ig-like_dom"/>
</dbReference>
<dbReference type="InterPro" id="IPR035986">
    <property type="entry name" value="PKD_dom_sf"/>
</dbReference>
<sequence>MKQLLQKYLLLLISFLLIVTSLPLYGQVAAATNCPAPAAYSNEAKEYIDYYNIPLQSRNGKPLSEKFLLNQAGIGERAVVYGCPSDVADNDFDLGQYRYLGWDAEGNLYRNWKFRSDSRATLHVAKNWVSTPWATTVGTTKEIRKTNLSRDPEAASWLEKIVDPYKESPTFLQSYNRRKGTNWTGDTLLDYAIIQQKPTQFGPGVVQMWNIWEPDGSWWYEMFYIPAKPLDPPPEKPDLIIDPLVVQSDAWVGDSVPVKITTKNQGKENSGPFTVGIVGTSIKSEVISNVPPGAIKTVTVNVTSSTSGIKKITAKTDFGLAVAESNEDNNTKPFQVVFNKKNEPTSPVAIISHLEGDHRSEPELNMKPLDDPKLDDILSYSPGKEAITIREWKFKTPAGVTYNKKPVAKDFSAEGAYLVELRVTNSANKVSEWAQLTINAAAEPVPPPVTPPTPALKADIEFQPPIIVAGETSSLINHSDGLTGYTWKFSDNLTQVLPNTTDFEFINTTYLQPGNYSAEFTATDGVGSKRDTAVLQVIDPKPVAVVAGITRVIQGRDLAYPHHLLNSYTPLADRGVTIDFSKSETRYKKLTDASYTNGWFTNAPADLGEYSIEGKVYDSAGRVSDWGTLVLEVVPDAPPTIEVIAPLEAYRNNGFMLYMEADSPDGDILKSLVIEERYDQDGDGNFDEESWIKLYEGDFKTTHALNYNKVGKRQYRASVTEDYGMQGNSGIASTDILNYAPEVNFSAFGVTQQPGQGEDSGPPVTNYTASSIFRSWTLMKPYAGGNGDKLGWKADTTTIATKNAVMANFAVGYPNSGNGPNSRTKFQLASDIVGKPTWKLTSGSLIRTVFAGSRVYSYSQTYAAPTRTFNFTEHNAVTGEILRTFSIVTDDVLTFLNVGPDETFYFSDRTNYPADLDLVKIVSYDKFGVFKDTISFYRSAGSQDAIGTNIAFTEISPDGQSMYLGHRQAYGVTDTWGDFSMELRFYKYSLKDKYLVWEVSGEREYRGYYSNINMTYGNNGDVYFTYNFQDRYANSLQSLRGYITQVRANGVKSTVNLGGAAGLSHASVSDDGNYVFINYVQLSNSDEYANVIFHAIQSSTYSDGSPYFQTTYARSVVTSQDDWGHSYSEVALNANPLIFSDTNIYSQGRVVSSYNLFFNRWGNQIGTWVDAGASANVGKIFANANSEIIFPVFNPVGLTSYSDFNAPRKVSATLFNATKLSAIASTPDPGLTPVTWQEYAADYATPILPDGSLFVFYDKYVMPFVSASGTSGLKGINADTVEIVNDDWGGLLYDAGSIMKNYALEFSASVNDAANAKIIGAGFQIQNEKNMYAMEWSKDTLSLYRVVNGAKTLLKSAALTRNAFTSYPVKVESVNGIQRVYVNHSKVLEVADGTYLKGSAGLMSLGQPNAVFSNVKKTNYGDTYTEETYETVLVNDPIFYDKLFKDVENDPMGTEEWSYSHNPNFFENPEGLSVYNGQTYGSTINALEKAGVYEITFRAQDNPGLTAYRKWSEPVKKLLYVHRRPVAQPDIRFTGRVFAEGEALDYDTFDTSYDPDIAHLLSDKLFRTRWADETIWTTGKRQYYNRPGVELIVQEQVKDIHGAWSYWGQYIVFKDTLPPVNQTKPVMTISYPTGTTAAAPTVLAKEPSVTWTYFDAENDPQEMYRLSFNYADTNELALHLELEGSTLNYSMLAESIVPGRVVKVQGQVYSAGVWSDLSNIRYFVLDLPPETNLLSFNGPNAENPVYTNLNRPQLRVFTVDPENHPITAIDYEVFQASNGVKVADTNSATALANHTPAALADGLHYWRARAFDNYLWGKYSVNGFFFVDTVKPADVDEQLDVEPTAVTVTFNAFSDPDPSSGHATRTFYLQKVNTDGSVTNIDLNGDGTTEYSIPLALNRQSYTVSGLITGQEYRLTVLDYDVAGNEGHYAYIHFITNRPPVADFDWSPKPVYEGDAITLKNLSEDPDGDEMTYTWTINGPSGYYNKVFDTKDVILPSSVTDNHPGVYTVRLSVKDKHGLPSEKDAVKTINVLDLRIEGQVKHTDRYEELRLAYNKSVSGDVNSPRTPNMFVAGEAFVLEATTTNTGTSATKAAKVLVVREPFDFGVLLSSKTKINWSGKMVDTTYNEKLPDGSYTFTFNATWSNGHEESDEVIIKIKGDTRIYLDIHRQETNT</sequence>
<dbReference type="InterPro" id="IPR011635">
    <property type="entry name" value="CARDB"/>
</dbReference>
<dbReference type="InterPro" id="IPR013783">
    <property type="entry name" value="Ig-like_fold"/>
</dbReference>
<dbReference type="PROSITE" id="PS50853">
    <property type="entry name" value="FN3"/>
    <property type="match status" value="1"/>
</dbReference>
<dbReference type="OrthoDB" id="2088379at2"/>
<feature type="domain" description="Ig-like" evidence="2">
    <location>
        <begin position="1939"/>
        <end position="2026"/>
    </location>
</feature>
<dbReference type="SUPFAM" id="SSF49299">
    <property type="entry name" value="PKD domain"/>
    <property type="match status" value="2"/>
</dbReference>
<comment type="caution">
    <text evidence="4">The sequence shown here is derived from an EMBL/GenBank/DDBJ whole genome shotgun (WGS) entry which is preliminary data.</text>
</comment>